<feature type="domain" description="SWIM-type" evidence="7">
    <location>
        <begin position="558"/>
        <end position="594"/>
    </location>
</feature>
<dbReference type="GO" id="GO:0008270">
    <property type="term" value="F:zinc ion binding"/>
    <property type="evidence" value="ECO:0007669"/>
    <property type="project" value="UniProtKB-UniRule"/>
</dbReference>
<keyword evidence="9" id="KW-1185">Reference proteome</keyword>
<evidence type="ECO:0000256" key="1">
    <source>
        <dbReference type="ARBA" id="ARBA00005889"/>
    </source>
</evidence>
<evidence type="ECO:0000256" key="5">
    <source>
        <dbReference type="PROSITE-ProRule" id="PRU00325"/>
    </source>
</evidence>
<comment type="function">
    <text evidence="6">Putative transcription activator involved in regulating light control of development.</text>
</comment>
<evidence type="ECO:0000256" key="3">
    <source>
        <dbReference type="ARBA" id="ARBA00022771"/>
    </source>
</evidence>
<dbReference type="EMBL" id="KZ305057">
    <property type="protein sequence ID" value="PIA33720.1"/>
    <property type="molecule type" value="Genomic_DNA"/>
</dbReference>
<comment type="subcellular location">
    <subcellularLocation>
        <location evidence="6">Nucleus</location>
    </subcellularLocation>
</comment>
<dbReference type="SMART" id="SM00575">
    <property type="entry name" value="ZnF_PMZ"/>
    <property type="match status" value="1"/>
</dbReference>
<name>A0A2G5CRB1_AQUCA</name>
<comment type="similarity">
    <text evidence="1 6">Belongs to the FHY3/FAR1 family.</text>
</comment>
<dbReference type="InterPro" id="IPR007527">
    <property type="entry name" value="Znf_SWIM"/>
</dbReference>
<proteinExistence type="inferred from homology"/>
<dbReference type="InParanoid" id="A0A2G5CRB1"/>
<keyword evidence="4 6" id="KW-0862">Zinc</keyword>
<organism evidence="8 9">
    <name type="scientific">Aquilegia coerulea</name>
    <name type="common">Rocky mountain columbine</name>
    <dbReference type="NCBI Taxonomy" id="218851"/>
    <lineage>
        <taxon>Eukaryota</taxon>
        <taxon>Viridiplantae</taxon>
        <taxon>Streptophyta</taxon>
        <taxon>Embryophyta</taxon>
        <taxon>Tracheophyta</taxon>
        <taxon>Spermatophyta</taxon>
        <taxon>Magnoliopsida</taxon>
        <taxon>Ranunculales</taxon>
        <taxon>Ranunculaceae</taxon>
        <taxon>Thalictroideae</taxon>
        <taxon>Aquilegia</taxon>
    </lineage>
</organism>
<reference evidence="8 9" key="1">
    <citation type="submission" date="2017-09" db="EMBL/GenBank/DDBJ databases">
        <title>WGS assembly of Aquilegia coerulea Goldsmith.</title>
        <authorList>
            <person name="Hodges S."/>
            <person name="Kramer E."/>
            <person name="Nordborg M."/>
            <person name="Tomkins J."/>
            <person name="Borevitz J."/>
            <person name="Derieg N."/>
            <person name="Yan J."/>
            <person name="Mihaltcheva S."/>
            <person name="Hayes R.D."/>
            <person name="Rokhsar D."/>
        </authorList>
    </citation>
    <scope>NUCLEOTIDE SEQUENCE [LARGE SCALE GENOMIC DNA]</scope>
    <source>
        <strain evidence="9">cv. Goldsmith</strain>
    </source>
</reference>
<sequence>MSLTKTPSSGSVSCWIRKQQCPCGERKCYIRYEEEKSEEEVQPSDELTANNRHVDVAPPHIGQVFETDDEAFEYYRNFARNNGFAIRKESSRSTEDRGVYIRVYACHRYGPERIRTKSEERKRGRKKSCACGCEARMYILKKVIEGSIRWIVRQFHNNHNHELLEDDQVRHLPAYRKIPHADRERILSMYKTGCSVRHIMKVLQLDKGGNPGNLPFIDRDVRNFLQSCKKVDRGNDVSELLDICKTVKESNPEFFFDYSMDDHAKLENIAWSYGNSVRAYRLFGDVVIFYATYREISYDRLLGVWFGIDNYGKPIFFGCVLLRDETAQSYAWALQVFLRFMQSRYPQTILTDLDLGLKDAITSLMPYTKHVTCIWHIVSKLWSWFSFPLGSRFEEFKTEFDRLYSLETKKDFECQWNQMVTRFSFGPNKHISLLFSLRTSWALPYIRGSFLANMTTAECSKSLDAFLKQMLWSQTSLESFFQQVGIVANDRNQSRDEVVDEIHIKTSMPIEEHASSILTPYAFSLLQHEIVQSMQCAAIETANGSYVVRHHKKMDGGCLVSWTAKDERICCSCREFEVSGILCRHALRVLALKNYFHLPEKYLPIRWRQECLLTHSNDNDWSNSFQSLTSSLFAEASMTKERVDYVHRELARILNHVKTMAASDEAALNLESVPAMEARVGDVANGSDCNITWNSHQLLN</sequence>
<keyword evidence="2 6" id="KW-0479">Metal-binding</keyword>
<dbReference type="Pfam" id="PF10551">
    <property type="entry name" value="MULE"/>
    <property type="match status" value="1"/>
</dbReference>
<dbReference type="Pfam" id="PF26175">
    <property type="entry name" value="HTH_FAR1"/>
    <property type="match status" value="1"/>
</dbReference>
<evidence type="ECO:0000256" key="6">
    <source>
        <dbReference type="RuleBase" id="RU367018"/>
    </source>
</evidence>
<dbReference type="InterPro" id="IPR058778">
    <property type="entry name" value="HTH_FAR1-11-like"/>
</dbReference>
<dbReference type="FunCoup" id="A0A2G5CRB1">
    <property type="interactions" value="97"/>
</dbReference>
<dbReference type="GO" id="GO:0005634">
    <property type="term" value="C:nucleus"/>
    <property type="evidence" value="ECO:0007669"/>
    <property type="project" value="UniProtKB-SubCell"/>
</dbReference>
<dbReference type="InterPro" id="IPR006564">
    <property type="entry name" value="Znf_PMZ"/>
</dbReference>
<evidence type="ECO:0000256" key="2">
    <source>
        <dbReference type="ARBA" id="ARBA00022723"/>
    </source>
</evidence>
<gene>
    <name evidence="8" type="ORF">AQUCO_04000049v1</name>
</gene>
<evidence type="ECO:0000259" key="7">
    <source>
        <dbReference type="PROSITE" id="PS50966"/>
    </source>
</evidence>
<dbReference type="Pfam" id="PF03101">
    <property type="entry name" value="FAR1"/>
    <property type="match status" value="1"/>
</dbReference>
<dbReference type="Proteomes" id="UP000230069">
    <property type="component" value="Unassembled WGS sequence"/>
</dbReference>
<dbReference type="GO" id="GO:0006355">
    <property type="term" value="P:regulation of DNA-templated transcription"/>
    <property type="evidence" value="ECO:0007669"/>
    <property type="project" value="UniProtKB-UniRule"/>
</dbReference>
<dbReference type="PROSITE" id="PS50966">
    <property type="entry name" value="ZF_SWIM"/>
    <property type="match status" value="1"/>
</dbReference>
<accession>A0A2G5CRB1</accession>
<dbReference type="InterPro" id="IPR018289">
    <property type="entry name" value="MULE_transposase_dom"/>
</dbReference>
<dbReference type="InterPro" id="IPR004330">
    <property type="entry name" value="FAR1_DNA_bnd_dom"/>
</dbReference>
<dbReference type="Pfam" id="PF04434">
    <property type="entry name" value="SWIM"/>
    <property type="match status" value="1"/>
</dbReference>
<protein>
    <recommendedName>
        <fullName evidence="6">Protein FAR1-RELATED SEQUENCE</fullName>
    </recommendedName>
</protein>
<evidence type="ECO:0000313" key="8">
    <source>
        <dbReference type="EMBL" id="PIA33720.1"/>
    </source>
</evidence>
<keyword evidence="6" id="KW-0539">Nucleus</keyword>
<dbReference type="PANTHER" id="PTHR31669:SF174">
    <property type="entry name" value="PROTEIN FAR1-RELATED SEQUENCE 10-RELATED"/>
    <property type="match status" value="1"/>
</dbReference>
<dbReference type="OrthoDB" id="591056at2759"/>
<dbReference type="PANTHER" id="PTHR31669">
    <property type="entry name" value="PROTEIN FAR1-RELATED SEQUENCE 10-RELATED"/>
    <property type="match status" value="1"/>
</dbReference>
<evidence type="ECO:0000313" key="9">
    <source>
        <dbReference type="Proteomes" id="UP000230069"/>
    </source>
</evidence>
<dbReference type="STRING" id="218851.A0A2G5CRB1"/>
<dbReference type="InterPro" id="IPR031052">
    <property type="entry name" value="FHY3/FAR1"/>
</dbReference>
<dbReference type="AlphaFoldDB" id="A0A2G5CRB1"/>
<keyword evidence="3 5" id="KW-0863">Zinc-finger</keyword>
<evidence type="ECO:0000256" key="4">
    <source>
        <dbReference type="ARBA" id="ARBA00022833"/>
    </source>
</evidence>